<evidence type="ECO:0000259" key="4">
    <source>
        <dbReference type="Pfam" id="PF22570"/>
    </source>
</evidence>
<feature type="transmembrane region" description="Helical" evidence="2">
    <location>
        <begin position="63"/>
        <end position="81"/>
    </location>
</feature>
<feature type="compositionally biased region" description="Pro residues" evidence="1">
    <location>
        <begin position="130"/>
        <end position="145"/>
    </location>
</feature>
<feature type="domain" description="Cell wall-active antibiotics response LiaF-like C-terminal" evidence="3">
    <location>
        <begin position="222"/>
        <end position="336"/>
    </location>
</feature>
<evidence type="ECO:0000256" key="1">
    <source>
        <dbReference type="SAM" id="MobiDB-lite"/>
    </source>
</evidence>
<dbReference type="Proteomes" id="UP001178662">
    <property type="component" value="Chromosome"/>
</dbReference>
<evidence type="ECO:0000313" key="5">
    <source>
        <dbReference type="EMBL" id="WEK55227.1"/>
    </source>
</evidence>
<feature type="region of interest" description="Disordered" evidence="1">
    <location>
        <begin position="115"/>
        <end position="206"/>
    </location>
</feature>
<evidence type="ECO:0000256" key="2">
    <source>
        <dbReference type="SAM" id="Phobius"/>
    </source>
</evidence>
<feature type="compositionally biased region" description="Basic and acidic residues" evidence="1">
    <location>
        <begin position="196"/>
        <end position="206"/>
    </location>
</feature>
<keyword evidence="2" id="KW-1133">Transmembrane helix</keyword>
<organism evidence="5 6">
    <name type="scientific">Candidatus Cohnella colombiensis</name>
    <dbReference type="NCBI Taxonomy" id="3121368"/>
    <lineage>
        <taxon>Bacteria</taxon>
        <taxon>Bacillati</taxon>
        <taxon>Bacillota</taxon>
        <taxon>Bacilli</taxon>
        <taxon>Bacillales</taxon>
        <taxon>Paenibacillaceae</taxon>
        <taxon>Cohnella</taxon>
    </lineage>
</organism>
<dbReference type="Pfam" id="PF09922">
    <property type="entry name" value="LiaF-like_C"/>
    <property type="match status" value="1"/>
</dbReference>
<feature type="domain" description="LiaF transmembrane" evidence="4">
    <location>
        <begin position="10"/>
        <end position="108"/>
    </location>
</feature>
<name>A0AA95F050_9BACL</name>
<feature type="transmembrane region" description="Helical" evidence="2">
    <location>
        <begin position="12"/>
        <end position="34"/>
    </location>
</feature>
<dbReference type="EMBL" id="CP119317">
    <property type="protein sequence ID" value="WEK55227.1"/>
    <property type="molecule type" value="Genomic_DNA"/>
</dbReference>
<feature type="transmembrane region" description="Helical" evidence="2">
    <location>
        <begin position="40"/>
        <end position="56"/>
    </location>
</feature>
<dbReference type="Pfam" id="PF22570">
    <property type="entry name" value="LiaF-TM"/>
    <property type="match status" value="1"/>
</dbReference>
<dbReference type="InterPro" id="IPR024425">
    <property type="entry name" value="LiaF-like_C"/>
</dbReference>
<protein>
    <submittedName>
        <fullName evidence="5">Cell wall-active antibiotics response protein LiaF</fullName>
    </submittedName>
</protein>
<dbReference type="InterPro" id="IPR047793">
    <property type="entry name" value="LiaF_C"/>
</dbReference>
<dbReference type="InterPro" id="IPR054331">
    <property type="entry name" value="LiaF_TM"/>
</dbReference>
<dbReference type="NCBIfam" id="NF040535">
    <property type="entry name" value="LiaF_C_term"/>
    <property type="match status" value="1"/>
</dbReference>
<reference evidence="5" key="1">
    <citation type="submission" date="2023-03" db="EMBL/GenBank/DDBJ databases">
        <title>Andean soil-derived lignocellulolytic bacterial consortium as a source of novel taxa and putative plastic-active enzymes.</title>
        <authorList>
            <person name="Diaz-Garcia L."/>
            <person name="Chuvochina M."/>
            <person name="Feuerriegel G."/>
            <person name="Bunk B."/>
            <person name="Sproer C."/>
            <person name="Streit W.R."/>
            <person name="Rodriguez L.M."/>
            <person name="Overmann J."/>
            <person name="Jimenez D.J."/>
        </authorList>
    </citation>
    <scope>NUCLEOTIDE SEQUENCE</scope>
    <source>
        <strain evidence="5">MAG 2441</strain>
    </source>
</reference>
<keyword evidence="2" id="KW-0812">Transmembrane</keyword>
<sequence>MQSSHWHRSIWGIVVVAIGVVFLLNYLGISTISIGELFGTYWPVFLIIVGLQGGVLQRGGGSFWNIIVMMIGVIFLGRNLGWFSWGLGDIFRLVWPVLIIVIGIRMIVCNGGSKKKRHRDRSEEQNWSPITPPIPPTPPGPPPAPSQYDDFDRNDIFSGSRGSNPIDLSKDEAAGSHTPPPPPPPYTDRQNAKRKQREEHHHWRHTYAHDWSDPNRRQHNRFIGDIHLGQDYWELHPMNLSHFIGDTTLDLTKAQIPIGETRIYVSSFIGDVKVYVPNDMTLGVQVSSSCLIGDVKVFDEKRGGFFNQISVESPSYMDAERRVVLIVSSFIGDVRVTKVG</sequence>
<keyword evidence="6" id="KW-1185">Reference proteome</keyword>
<keyword evidence="2" id="KW-0472">Membrane</keyword>
<proteinExistence type="predicted"/>
<dbReference type="AlphaFoldDB" id="A0AA95F050"/>
<evidence type="ECO:0000313" key="6">
    <source>
        <dbReference type="Proteomes" id="UP001178662"/>
    </source>
</evidence>
<gene>
    <name evidence="5" type="primary">liaF</name>
    <name evidence="5" type="ORF">P0Y55_03950</name>
</gene>
<feature type="transmembrane region" description="Helical" evidence="2">
    <location>
        <begin position="93"/>
        <end position="112"/>
    </location>
</feature>
<accession>A0AA95F050</accession>
<evidence type="ECO:0000259" key="3">
    <source>
        <dbReference type="Pfam" id="PF09922"/>
    </source>
</evidence>